<organism evidence="2 3">
    <name type="scientific">Kitasatospora setae (strain ATCC 33774 / DSM 43861 / JCM 3304 / KCC A-0304 / NBRC 14216 / KM-6054)</name>
    <name type="common">Streptomyces setae</name>
    <dbReference type="NCBI Taxonomy" id="452652"/>
    <lineage>
        <taxon>Bacteria</taxon>
        <taxon>Bacillati</taxon>
        <taxon>Actinomycetota</taxon>
        <taxon>Actinomycetes</taxon>
        <taxon>Kitasatosporales</taxon>
        <taxon>Streptomycetaceae</taxon>
        <taxon>Kitasatospora</taxon>
    </lineage>
</organism>
<dbReference type="RefSeq" id="WP_014134141.1">
    <property type="nucleotide sequence ID" value="NC_016109.1"/>
</dbReference>
<dbReference type="Pfam" id="PF11695">
    <property type="entry name" value="DUF3291"/>
    <property type="match status" value="1"/>
</dbReference>
<dbReference type="InterPro" id="IPR011008">
    <property type="entry name" value="Dimeric_a/b-barrel"/>
</dbReference>
<keyword evidence="3" id="KW-1185">Reference proteome</keyword>
<dbReference type="SUPFAM" id="SSF54909">
    <property type="entry name" value="Dimeric alpha+beta barrel"/>
    <property type="match status" value="1"/>
</dbReference>
<dbReference type="Proteomes" id="UP000007076">
    <property type="component" value="Chromosome"/>
</dbReference>
<dbReference type="HOGENOM" id="CLU_119287_0_0_11"/>
<evidence type="ECO:0000313" key="2">
    <source>
        <dbReference type="EMBL" id="BAJ26822.1"/>
    </source>
</evidence>
<feature type="domain" description="DUF3291" evidence="1">
    <location>
        <begin position="26"/>
        <end position="165"/>
    </location>
</feature>
<proteinExistence type="predicted"/>
<dbReference type="AlphaFoldDB" id="E4N6J1"/>
<sequence>MTPLQPAPPTQPIQPDRFAQPPGTQLAQVNIGRTVAPLDSPALAGFVAQLAEVNALAERSPGFVWRLVDDAGADATGLRPDRDDDLLQINCSVWESVRALHDYVYRSDHLRVLASRRDWFQPPAAAHLALWWVPAGHRPDVAEAMARIATLREHGPGPDAFTFRELRGAR</sequence>
<dbReference type="PATRIC" id="fig|452652.3.peg.977"/>
<protein>
    <recommendedName>
        <fullName evidence="1">DUF3291 domain-containing protein</fullName>
    </recommendedName>
</protein>
<accession>E4N6J1</accession>
<evidence type="ECO:0000259" key="1">
    <source>
        <dbReference type="Pfam" id="PF11695"/>
    </source>
</evidence>
<name>E4N6J1_KITSK</name>
<dbReference type="eggNOG" id="COG2329">
    <property type="taxonomic scope" value="Bacteria"/>
</dbReference>
<dbReference type="InterPro" id="IPR021708">
    <property type="entry name" value="DUF3291"/>
</dbReference>
<dbReference type="KEGG" id="ksk:KSE_09860"/>
<gene>
    <name evidence="2" type="ordered locus">KSE_09860</name>
</gene>
<evidence type="ECO:0000313" key="3">
    <source>
        <dbReference type="Proteomes" id="UP000007076"/>
    </source>
</evidence>
<dbReference type="EMBL" id="AP010968">
    <property type="protein sequence ID" value="BAJ26822.1"/>
    <property type="molecule type" value="Genomic_DNA"/>
</dbReference>
<reference evidence="2 3" key="1">
    <citation type="journal article" date="2010" name="DNA Res.">
        <title>Genome sequence of Kitasatospora setae NBRC 14216T: an evolutionary snapshot of the family Streptomycetaceae.</title>
        <authorList>
            <person name="Ichikawa N."/>
            <person name="Oguchi A."/>
            <person name="Ikeda H."/>
            <person name="Ishikawa J."/>
            <person name="Kitani S."/>
            <person name="Watanabe Y."/>
            <person name="Nakamura S."/>
            <person name="Katano Y."/>
            <person name="Kishi E."/>
            <person name="Sasagawa M."/>
            <person name="Ankai A."/>
            <person name="Fukui S."/>
            <person name="Hashimoto Y."/>
            <person name="Kamata S."/>
            <person name="Otoguro M."/>
            <person name="Tanikawa S."/>
            <person name="Nihira T."/>
            <person name="Horinouchi S."/>
            <person name="Ohnishi Y."/>
            <person name="Hayakawa M."/>
            <person name="Kuzuyama T."/>
            <person name="Arisawa A."/>
            <person name="Nomoto F."/>
            <person name="Miura H."/>
            <person name="Takahashi Y."/>
            <person name="Fujita N."/>
        </authorList>
    </citation>
    <scope>NUCLEOTIDE SEQUENCE [LARGE SCALE GENOMIC DNA]</scope>
    <source>
        <strain evidence="3">ATCC 33774 / DSM 43861 / JCM 3304 / KCC A-0304 / NBRC 14216 / KM-6054</strain>
    </source>
</reference>